<keyword evidence="2" id="KW-1185">Reference proteome</keyword>
<dbReference type="EMBL" id="JRKJ01000005">
    <property type="protein sequence ID" value="KGQ19904.1"/>
    <property type="molecule type" value="Genomic_DNA"/>
</dbReference>
<proteinExistence type="predicted"/>
<accession>A0A0A2X3R5</accession>
<reference evidence="1 2" key="1">
    <citation type="submission" date="2014-09" db="EMBL/GenBank/DDBJ databases">
        <title>Genome sequences of Lysobacter dokdonensis DS-58.</title>
        <authorList>
            <person name="Kim J.F."/>
            <person name="Kwak M.-J."/>
        </authorList>
    </citation>
    <scope>NUCLEOTIDE SEQUENCE [LARGE SCALE GENOMIC DNA]</scope>
    <source>
        <strain evidence="1 2">DS-58</strain>
    </source>
</reference>
<name>A0A0A2X3R5_9GAMM</name>
<comment type="caution">
    <text evidence="1">The sequence shown here is derived from an EMBL/GenBank/DDBJ whole genome shotgun (WGS) entry which is preliminary data.</text>
</comment>
<gene>
    <name evidence="1" type="ORF">LF41_2411</name>
</gene>
<dbReference type="Proteomes" id="UP000030518">
    <property type="component" value="Unassembled WGS sequence"/>
</dbReference>
<evidence type="ECO:0000313" key="1">
    <source>
        <dbReference type="EMBL" id="KGQ19904.1"/>
    </source>
</evidence>
<organism evidence="1 2">
    <name type="scientific">Lysobacter dokdonensis DS-58</name>
    <dbReference type="NCBI Taxonomy" id="1300345"/>
    <lineage>
        <taxon>Bacteria</taxon>
        <taxon>Pseudomonadati</taxon>
        <taxon>Pseudomonadota</taxon>
        <taxon>Gammaproteobacteria</taxon>
        <taxon>Lysobacterales</taxon>
        <taxon>Lysobacteraceae</taxon>
        <taxon>Noviluteimonas</taxon>
    </lineage>
</organism>
<dbReference type="PATRIC" id="fig|1300345.3.peg.980"/>
<sequence length="160" mass="17773">MDIRGGDLRSYYAGFTRRALPDGAIWRLSLASSCLPVEHPGYMAWLTTVSGTERFCPKLQQWAIGLGATIARMKPRLRTRARTFVASYDHTWGRQASLDGLSVALFGADTVPATLARSEEFGCDRDAYARIRNFVAGAILLASWQYEDALSWAHKVARDS</sequence>
<protein>
    <submittedName>
        <fullName evidence="1">Uncharacterized protein</fullName>
    </submittedName>
</protein>
<dbReference type="AlphaFoldDB" id="A0A0A2X3R5"/>
<dbReference type="STRING" id="1300345.LF41_2411"/>
<evidence type="ECO:0000313" key="2">
    <source>
        <dbReference type="Proteomes" id="UP000030518"/>
    </source>
</evidence>